<dbReference type="Gene3D" id="3.40.630.30">
    <property type="match status" value="2"/>
</dbReference>
<dbReference type="PANTHER" id="PTHR37817">
    <property type="entry name" value="N-ACETYLTRANSFERASE EIS"/>
    <property type="match status" value="1"/>
</dbReference>
<dbReference type="PROSITE" id="PS51186">
    <property type="entry name" value="GNAT"/>
    <property type="match status" value="1"/>
</dbReference>
<dbReference type="InterPro" id="IPR025559">
    <property type="entry name" value="Eis_dom"/>
</dbReference>
<sequence length="385" mass="45368">MSFGLVQSTDISKVKALWKLLFQDSDAFMEYYFDTKTLTNEVLVYKEMEEIISMIHLNPYKIIVNHVIENIDYIVGVGTQPSQQGKGYMRKMMLNTLKRLYNKGHSLTMLMPVDEKIYDGFGFSFIHNRYEVFIEDKNILNDYEDIYKIENVDGKNIHKMEAFYNNQIALTHSICIKRDCNDFNNILKELISEGGSIINFYKNDLHIGYLMFYNTEDLFDVREILYADYSALKSILGYIKSIAKSNKLKINTHNQGIHYFIPYGDKSKIILKPTIMGRIINVEKFLKLFNIEENFNINIKVNDFIINENNDIYKWINEFECNTIIKTNDTPDLELDISTLLEWLFGYIDFKSLVNLGKIKINNHEIYHKFMDIKMNNNIYINEIV</sequence>
<dbReference type="Pfam" id="PF13527">
    <property type="entry name" value="Acetyltransf_9"/>
    <property type="match status" value="1"/>
</dbReference>
<dbReference type="AlphaFoldDB" id="A0A4R3MQ20"/>
<dbReference type="PANTHER" id="PTHR37817:SF1">
    <property type="entry name" value="N-ACETYLTRANSFERASE EIS"/>
    <property type="match status" value="1"/>
</dbReference>
<dbReference type="Proteomes" id="UP000294902">
    <property type="component" value="Unassembled WGS sequence"/>
</dbReference>
<dbReference type="Gene3D" id="3.30.1050.10">
    <property type="entry name" value="SCP2 sterol-binding domain"/>
    <property type="match status" value="1"/>
</dbReference>
<keyword evidence="3" id="KW-1185">Reference proteome</keyword>
<dbReference type="EMBL" id="SMAL01000003">
    <property type="protein sequence ID" value="TCT15729.1"/>
    <property type="molecule type" value="Genomic_DNA"/>
</dbReference>
<dbReference type="GO" id="GO:0034069">
    <property type="term" value="F:aminoglycoside N-acetyltransferase activity"/>
    <property type="evidence" value="ECO:0007669"/>
    <property type="project" value="TreeGrafter"/>
</dbReference>
<evidence type="ECO:0000259" key="1">
    <source>
        <dbReference type="PROSITE" id="PS51186"/>
    </source>
</evidence>
<keyword evidence="2" id="KW-0808">Transferase</keyword>
<name>A0A4R3MQ20_9FIRM</name>
<dbReference type="InterPro" id="IPR036527">
    <property type="entry name" value="SCP2_sterol-bd_dom_sf"/>
</dbReference>
<dbReference type="InterPro" id="IPR000182">
    <property type="entry name" value="GNAT_dom"/>
</dbReference>
<dbReference type="InterPro" id="IPR051554">
    <property type="entry name" value="Acetyltransferase_Eis"/>
</dbReference>
<dbReference type="Pfam" id="PF13530">
    <property type="entry name" value="SCP2_2"/>
    <property type="match status" value="1"/>
</dbReference>
<protein>
    <submittedName>
        <fullName evidence="2">Putative acetyltransferase</fullName>
    </submittedName>
</protein>
<dbReference type="SUPFAM" id="SSF55729">
    <property type="entry name" value="Acyl-CoA N-acyltransferases (Nat)"/>
    <property type="match status" value="1"/>
</dbReference>
<dbReference type="GO" id="GO:0030649">
    <property type="term" value="P:aminoglycoside antibiotic catabolic process"/>
    <property type="evidence" value="ECO:0007669"/>
    <property type="project" value="TreeGrafter"/>
</dbReference>
<dbReference type="InterPro" id="IPR016181">
    <property type="entry name" value="Acyl_CoA_acyltransferase"/>
</dbReference>
<accession>A0A4R3MQ20</accession>
<reference evidence="2 3" key="1">
    <citation type="submission" date="2019-03" db="EMBL/GenBank/DDBJ databases">
        <title>Genomic Encyclopedia of Type Strains, Phase IV (KMG-IV): sequencing the most valuable type-strain genomes for metagenomic binning, comparative biology and taxonomic classification.</title>
        <authorList>
            <person name="Goeker M."/>
        </authorList>
    </citation>
    <scope>NUCLEOTIDE SEQUENCE [LARGE SCALE GENOMIC DNA]</scope>
    <source>
        <strain evidence="2 3">DSM 24629</strain>
    </source>
</reference>
<organism evidence="2 3">
    <name type="scientific">Natranaerovirga pectinivora</name>
    <dbReference type="NCBI Taxonomy" id="682400"/>
    <lineage>
        <taxon>Bacteria</taxon>
        <taxon>Bacillati</taxon>
        <taxon>Bacillota</taxon>
        <taxon>Clostridia</taxon>
        <taxon>Lachnospirales</taxon>
        <taxon>Natranaerovirgaceae</taxon>
        <taxon>Natranaerovirga</taxon>
    </lineage>
</organism>
<dbReference type="RefSeq" id="WP_165878507.1">
    <property type="nucleotide sequence ID" value="NZ_SMAL01000003.1"/>
</dbReference>
<proteinExistence type="predicted"/>
<dbReference type="SUPFAM" id="SSF55718">
    <property type="entry name" value="SCP-like"/>
    <property type="match status" value="1"/>
</dbReference>
<evidence type="ECO:0000313" key="3">
    <source>
        <dbReference type="Proteomes" id="UP000294902"/>
    </source>
</evidence>
<gene>
    <name evidence="2" type="ORF">EDC18_103443</name>
</gene>
<evidence type="ECO:0000313" key="2">
    <source>
        <dbReference type="EMBL" id="TCT15729.1"/>
    </source>
</evidence>
<comment type="caution">
    <text evidence="2">The sequence shown here is derived from an EMBL/GenBank/DDBJ whole genome shotgun (WGS) entry which is preliminary data.</text>
</comment>
<feature type="domain" description="N-acetyltransferase" evidence="1">
    <location>
        <begin position="1"/>
        <end position="150"/>
    </location>
</feature>